<accession>A0A285F529</accession>
<proteinExistence type="predicted"/>
<dbReference type="Proteomes" id="UP000219573">
    <property type="component" value="Unassembled WGS sequence"/>
</dbReference>
<protein>
    <recommendedName>
        <fullName evidence="3">DUF5723 domain-containing protein</fullName>
    </recommendedName>
</protein>
<evidence type="ECO:0000313" key="1">
    <source>
        <dbReference type="EMBL" id="SNY05486.1"/>
    </source>
</evidence>
<dbReference type="EMBL" id="OBDZ01000001">
    <property type="protein sequence ID" value="SNY05486.1"/>
    <property type="molecule type" value="Genomic_DNA"/>
</dbReference>
<gene>
    <name evidence="1" type="ORF">SAMN06265827_10167</name>
</gene>
<reference evidence="2" key="1">
    <citation type="submission" date="2017-09" db="EMBL/GenBank/DDBJ databases">
        <authorList>
            <person name="Varghese N."/>
            <person name="Submissions S."/>
        </authorList>
    </citation>
    <scope>NUCLEOTIDE SEQUENCE [LARGE SCALE GENOMIC DNA]</scope>
    <source>
        <strain evidence="2">MSL47</strain>
    </source>
</reference>
<dbReference type="AlphaFoldDB" id="A0A285F529"/>
<dbReference type="OrthoDB" id="2113056at2"/>
<dbReference type="RefSeq" id="WP_097016114.1">
    <property type="nucleotide sequence ID" value="NZ_OBDZ01000001.1"/>
</dbReference>
<evidence type="ECO:0008006" key="3">
    <source>
        <dbReference type="Google" id="ProtNLM"/>
    </source>
</evidence>
<organism evidence="1 2">
    <name type="scientific">Orenia metallireducens</name>
    <dbReference type="NCBI Taxonomy" id="1413210"/>
    <lineage>
        <taxon>Bacteria</taxon>
        <taxon>Bacillati</taxon>
        <taxon>Bacillota</taxon>
        <taxon>Clostridia</taxon>
        <taxon>Halanaerobiales</taxon>
        <taxon>Halobacteroidaceae</taxon>
        <taxon>Orenia</taxon>
    </lineage>
</organism>
<evidence type="ECO:0000313" key="2">
    <source>
        <dbReference type="Proteomes" id="UP000219573"/>
    </source>
</evidence>
<sequence>MKKMIGLICIFVLSGTINLEAKNISINYKNEIFFNNNQFSLMSLLEEEYSELSTDISKDFHVEYDKEEEFLVELFGGKFFIGYIKENEQNLTSNDETLSFFIEDQQENDGYSQEQYNIELKSISQLLGGVIIGGKILSSDKTSLTINSKILEGLELIWRDYTGEINAKQDQKDYYASGTKRFINTNLNQEMSLADKFDSSGYSLGGSFKWEIKDNLELNLVAENIYSKIKWNNVYTESQSLNEIIIKENNVRVSNINFPYDKDERRWGCEDYITELTPEYDLFLTSHRSQLGIFYREEVYPYFNYKLLVKPIMIKTGFYGEFLSLALAYKGLNLNLKTKNIDLFSSSGVLVDLSFKIEFWNKEKKL</sequence>
<keyword evidence="2" id="KW-1185">Reference proteome</keyword>
<name>A0A285F529_9FIRM</name>